<accession>A0A7K5Q7J8</accession>
<evidence type="ECO:0000313" key="2">
    <source>
        <dbReference type="EMBL" id="NWT63372.1"/>
    </source>
</evidence>
<dbReference type="PRINTS" id="PR00103">
    <property type="entry name" value="CAMPKINASE"/>
</dbReference>
<dbReference type="InterPro" id="IPR018490">
    <property type="entry name" value="cNMP-bd_dom_sf"/>
</dbReference>
<dbReference type="CDD" id="cd00038">
    <property type="entry name" value="CAP_ED"/>
    <property type="match status" value="1"/>
</dbReference>
<feature type="non-terminal residue" evidence="2">
    <location>
        <position position="1"/>
    </location>
</feature>
<dbReference type="AlphaFoldDB" id="A0A7K5Q7J8"/>
<dbReference type="Gene3D" id="2.60.120.10">
    <property type="entry name" value="Jelly Rolls"/>
    <property type="match status" value="1"/>
</dbReference>
<gene>
    <name evidence="2" type="primary">Rapgef3</name>
    <name evidence="2" type="ORF">ERYMCC_R02756</name>
</gene>
<dbReference type="PANTHER" id="PTHR23011:SF28">
    <property type="entry name" value="CYCLIC NUCLEOTIDE-BINDING DOMAIN CONTAINING PROTEIN"/>
    <property type="match status" value="1"/>
</dbReference>
<protein>
    <submittedName>
        <fullName evidence="2">RPGF3 factor</fullName>
    </submittedName>
</protein>
<evidence type="ECO:0000259" key="1">
    <source>
        <dbReference type="PROSITE" id="PS50042"/>
    </source>
</evidence>
<organism evidence="2 3">
    <name type="scientific">Erythrocercus mccallii</name>
    <dbReference type="NCBI Taxonomy" id="107208"/>
    <lineage>
        <taxon>Eukaryota</taxon>
        <taxon>Metazoa</taxon>
        <taxon>Chordata</taxon>
        <taxon>Craniata</taxon>
        <taxon>Vertebrata</taxon>
        <taxon>Euteleostomi</taxon>
        <taxon>Archelosauria</taxon>
        <taxon>Archosauria</taxon>
        <taxon>Dinosauria</taxon>
        <taxon>Saurischia</taxon>
        <taxon>Theropoda</taxon>
        <taxon>Coelurosauria</taxon>
        <taxon>Aves</taxon>
        <taxon>Neognathae</taxon>
        <taxon>Neoaves</taxon>
        <taxon>Telluraves</taxon>
        <taxon>Australaves</taxon>
        <taxon>Passeriformes</taxon>
        <taxon>Corvoidea</taxon>
        <taxon>Dicruridae</taxon>
        <taxon>Erythrocercus</taxon>
    </lineage>
</organism>
<name>A0A7K5Q7J8_9CORV</name>
<keyword evidence="3" id="KW-1185">Reference proteome</keyword>
<dbReference type="InterPro" id="IPR000595">
    <property type="entry name" value="cNMP-bd_dom"/>
</dbReference>
<evidence type="ECO:0000313" key="3">
    <source>
        <dbReference type="Proteomes" id="UP000532437"/>
    </source>
</evidence>
<reference evidence="2 3" key="1">
    <citation type="submission" date="2019-09" db="EMBL/GenBank/DDBJ databases">
        <title>Bird 10,000 Genomes (B10K) Project - Family phase.</title>
        <authorList>
            <person name="Zhang G."/>
        </authorList>
    </citation>
    <scope>NUCLEOTIDE SEQUENCE [LARGE SCALE GENOMIC DNA]</scope>
    <source>
        <strain evidence="2">B10K-DU-002-60</strain>
        <tissue evidence="2">Muscle</tissue>
    </source>
</reference>
<proteinExistence type="predicted"/>
<dbReference type="PROSITE" id="PS50042">
    <property type="entry name" value="CNMP_BINDING_3"/>
    <property type="match status" value="1"/>
</dbReference>
<feature type="domain" description="Cyclic nucleotide-binding" evidence="1">
    <location>
        <begin position="1"/>
        <end position="82"/>
    </location>
</feature>
<dbReference type="SUPFAM" id="SSF51206">
    <property type="entry name" value="cAMP-binding domain-like"/>
    <property type="match status" value="1"/>
</dbReference>
<comment type="caution">
    <text evidence="2">The sequence shown here is derived from an EMBL/GenBank/DDBJ whole genome shotgun (WGS) entry which is preliminary data.</text>
</comment>
<dbReference type="InterPro" id="IPR014710">
    <property type="entry name" value="RmlC-like_jellyroll"/>
</dbReference>
<feature type="non-terminal residue" evidence="2">
    <location>
        <position position="82"/>
    </location>
</feature>
<dbReference type="Proteomes" id="UP000532437">
    <property type="component" value="Unassembled WGS sequence"/>
</dbReference>
<dbReference type="EMBL" id="VZRG01007926">
    <property type="protein sequence ID" value="NWT63372.1"/>
    <property type="molecule type" value="Genomic_DNA"/>
</dbReference>
<sequence length="82" mass="9273">VKRELAAVLMFEGHQRAGTVLFSQGDKGTSWYIIWKGSVNVVTHGKLALVNDAPRAATILLREDNCHFLRVDKHDFNRILKV</sequence>
<dbReference type="PANTHER" id="PTHR23011">
    <property type="entry name" value="CYCLIC NUCLEOTIDE-BINDING DOMAIN CONTAINING PROTEIN"/>
    <property type="match status" value="1"/>
</dbReference>